<dbReference type="PANTHER" id="PTHR13202:SF0">
    <property type="entry name" value="SIGNAL PEPTIDASE COMPLEX SUBUNIT 1"/>
    <property type="match status" value="1"/>
</dbReference>
<keyword evidence="4 9" id="KW-0812">Transmembrane</keyword>
<gene>
    <name evidence="10" type="ORF">BCV70DRAFT_149538</name>
</gene>
<comment type="function">
    <text evidence="8">Component of the signal peptidase complex (SPC) which catalyzes the cleavage of N-terminal signal sequences from nascent proteins as they are translocated into the lumen of the endoplasmic reticulum. Dispensable for SPC enzymatic activity.</text>
</comment>
<dbReference type="OrthoDB" id="263893at2759"/>
<dbReference type="STRING" id="1882483.A0A317XJJ9"/>
<feature type="non-terminal residue" evidence="10">
    <location>
        <position position="1"/>
    </location>
</feature>
<evidence type="ECO:0000313" key="10">
    <source>
        <dbReference type="EMBL" id="PWY98435.1"/>
    </source>
</evidence>
<evidence type="ECO:0000313" key="11">
    <source>
        <dbReference type="Proteomes" id="UP000246740"/>
    </source>
</evidence>
<dbReference type="GO" id="GO:0045047">
    <property type="term" value="P:protein targeting to ER"/>
    <property type="evidence" value="ECO:0007669"/>
    <property type="project" value="TreeGrafter"/>
</dbReference>
<dbReference type="EMBL" id="KZ819198">
    <property type="protein sequence ID" value="PWY98435.1"/>
    <property type="molecule type" value="Genomic_DNA"/>
</dbReference>
<proteinExistence type="inferred from homology"/>
<evidence type="ECO:0000256" key="9">
    <source>
        <dbReference type="SAM" id="Phobius"/>
    </source>
</evidence>
<dbReference type="Proteomes" id="UP000246740">
    <property type="component" value="Unassembled WGS sequence"/>
</dbReference>
<evidence type="ECO:0000256" key="7">
    <source>
        <dbReference type="ARBA" id="ARBA00023136"/>
    </source>
</evidence>
<evidence type="ECO:0000256" key="1">
    <source>
        <dbReference type="ARBA" id="ARBA00004477"/>
    </source>
</evidence>
<dbReference type="PANTHER" id="PTHR13202">
    <property type="entry name" value="MICROSOMAL SIGNAL PEPTIDASE 12 KDA SUBUNIT"/>
    <property type="match status" value="1"/>
</dbReference>
<keyword evidence="5" id="KW-0256">Endoplasmic reticulum</keyword>
<dbReference type="FunCoup" id="A0A317XJJ9">
    <property type="interactions" value="54"/>
</dbReference>
<dbReference type="Pfam" id="PF06645">
    <property type="entry name" value="SPC12"/>
    <property type="match status" value="1"/>
</dbReference>
<evidence type="ECO:0000256" key="4">
    <source>
        <dbReference type="ARBA" id="ARBA00022692"/>
    </source>
</evidence>
<accession>A0A317XJJ9</accession>
<comment type="similarity">
    <text evidence="2">Belongs to the SPCS1 family.</text>
</comment>
<evidence type="ECO:0000256" key="5">
    <source>
        <dbReference type="ARBA" id="ARBA00022824"/>
    </source>
</evidence>
<dbReference type="InParanoid" id="A0A317XJJ9"/>
<comment type="subcellular location">
    <subcellularLocation>
        <location evidence="1">Endoplasmic reticulum membrane</location>
        <topology evidence="1">Multi-pass membrane protein</topology>
    </subcellularLocation>
</comment>
<evidence type="ECO:0000256" key="6">
    <source>
        <dbReference type="ARBA" id="ARBA00022989"/>
    </source>
</evidence>
<organism evidence="10 11">
    <name type="scientific">Testicularia cyperi</name>
    <dbReference type="NCBI Taxonomy" id="1882483"/>
    <lineage>
        <taxon>Eukaryota</taxon>
        <taxon>Fungi</taxon>
        <taxon>Dikarya</taxon>
        <taxon>Basidiomycota</taxon>
        <taxon>Ustilaginomycotina</taxon>
        <taxon>Ustilaginomycetes</taxon>
        <taxon>Ustilaginales</taxon>
        <taxon>Anthracoideaceae</taxon>
        <taxon>Testicularia</taxon>
    </lineage>
</organism>
<evidence type="ECO:0000256" key="3">
    <source>
        <dbReference type="ARBA" id="ARBA00017059"/>
    </source>
</evidence>
<keyword evidence="7 9" id="KW-0472">Membrane</keyword>
<dbReference type="GO" id="GO:0006465">
    <property type="term" value="P:signal peptide processing"/>
    <property type="evidence" value="ECO:0007669"/>
    <property type="project" value="InterPro"/>
</dbReference>
<feature type="non-terminal residue" evidence="10">
    <location>
        <position position="71"/>
    </location>
</feature>
<feature type="transmembrane region" description="Helical" evidence="9">
    <location>
        <begin position="13"/>
        <end position="31"/>
    </location>
</feature>
<name>A0A317XJJ9_9BASI</name>
<dbReference type="InterPro" id="IPR009542">
    <property type="entry name" value="Spc1/SPCS1"/>
</dbReference>
<dbReference type="AlphaFoldDB" id="A0A317XJJ9"/>
<keyword evidence="11" id="KW-1185">Reference proteome</keyword>
<dbReference type="GO" id="GO:0005787">
    <property type="term" value="C:signal peptidase complex"/>
    <property type="evidence" value="ECO:0007669"/>
    <property type="project" value="InterPro"/>
</dbReference>
<evidence type="ECO:0000256" key="2">
    <source>
        <dbReference type="ARBA" id="ARBA00005245"/>
    </source>
</evidence>
<keyword evidence="6 9" id="KW-1133">Transmembrane helix</keyword>
<protein>
    <recommendedName>
        <fullName evidence="3">Signal peptidase complex subunit 1</fullName>
    </recommendedName>
</protein>
<evidence type="ECO:0000256" key="8">
    <source>
        <dbReference type="ARBA" id="ARBA00045204"/>
    </source>
</evidence>
<reference evidence="10 11" key="1">
    <citation type="journal article" date="2018" name="Mol. Biol. Evol.">
        <title>Broad Genomic Sampling Reveals a Smut Pathogenic Ancestry of the Fungal Clade Ustilaginomycotina.</title>
        <authorList>
            <person name="Kijpornyongpan T."/>
            <person name="Mondo S.J."/>
            <person name="Barry K."/>
            <person name="Sandor L."/>
            <person name="Lee J."/>
            <person name="Lipzen A."/>
            <person name="Pangilinan J."/>
            <person name="LaButti K."/>
            <person name="Hainaut M."/>
            <person name="Henrissat B."/>
            <person name="Grigoriev I.V."/>
            <person name="Spatafora J.W."/>
            <person name="Aime M.C."/>
        </authorList>
    </citation>
    <scope>NUCLEOTIDE SEQUENCE [LARGE SCALE GENOMIC DNA]</scope>
    <source>
        <strain evidence="10 11">MCA 3645</strain>
    </source>
</reference>
<feature type="transmembrane region" description="Helical" evidence="9">
    <location>
        <begin position="38"/>
        <end position="57"/>
    </location>
</feature>
<sequence length="71" mass="8195">KQDFQGQRLADRIMQELLVLGAAIAFLVGYFRQDLYLCMLLYGAVFVATALISVPPWPMYNKHHVEWLPNL</sequence>